<evidence type="ECO:0000313" key="1">
    <source>
        <dbReference type="EMBL" id="ELU42870.1"/>
    </source>
</evidence>
<organism evidence="1 2">
    <name type="scientific">Thanatephorus cucumeris (strain AG1-IA)</name>
    <name type="common">Rice sheath blight fungus</name>
    <name type="synonym">Rhizoctonia solani</name>
    <dbReference type="NCBI Taxonomy" id="983506"/>
    <lineage>
        <taxon>Eukaryota</taxon>
        <taxon>Fungi</taxon>
        <taxon>Dikarya</taxon>
        <taxon>Basidiomycota</taxon>
        <taxon>Agaricomycotina</taxon>
        <taxon>Agaricomycetes</taxon>
        <taxon>Cantharellales</taxon>
        <taxon>Ceratobasidiaceae</taxon>
        <taxon>Rhizoctonia</taxon>
        <taxon>Rhizoctonia solani AG-1</taxon>
    </lineage>
</organism>
<evidence type="ECO:0000313" key="2">
    <source>
        <dbReference type="Proteomes" id="UP000011668"/>
    </source>
</evidence>
<dbReference type="OrthoDB" id="3230070at2759"/>
<comment type="caution">
    <text evidence="1">The sequence shown here is derived from an EMBL/GenBank/DDBJ whole genome shotgun (WGS) entry which is preliminary data.</text>
</comment>
<reference evidence="1 2" key="1">
    <citation type="journal article" date="2013" name="Nat. Commun.">
        <title>The evolution and pathogenic mechanisms of the rice sheath blight pathogen.</title>
        <authorList>
            <person name="Zheng A."/>
            <person name="Lin R."/>
            <person name="Xu L."/>
            <person name="Qin P."/>
            <person name="Tang C."/>
            <person name="Ai P."/>
            <person name="Zhang D."/>
            <person name="Liu Y."/>
            <person name="Sun Z."/>
            <person name="Feng H."/>
            <person name="Wang Y."/>
            <person name="Chen Y."/>
            <person name="Liang X."/>
            <person name="Fu R."/>
            <person name="Li Q."/>
            <person name="Zhang J."/>
            <person name="Yu X."/>
            <person name="Xie Z."/>
            <person name="Ding L."/>
            <person name="Guan P."/>
            <person name="Tang J."/>
            <person name="Liang Y."/>
            <person name="Wang S."/>
            <person name="Deng Q."/>
            <person name="Li S."/>
            <person name="Zhu J."/>
            <person name="Wang L."/>
            <person name="Liu H."/>
            <person name="Li P."/>
        </authorList>
    </citation>
    <scope>NUCLEOTIDE SEQUENCE [LARGE SCALE GENOMIC DNA]</scope>
    <source>
        <strain evidence="2">AG-1 IA</strain>
    </source>
</reference>
<proteinExistence type="predicted"/>
<sequence length="75" mass="7984">MSGFLKRRYQSPLSHVPLAFCPDTAEYRDILTNASPEHIGREVFGTLPGLTAIAEFISKSGIGRLGGSPASAQPP</sequence>
<accession>L8WY05</accession>
<keyword evidence="2" id="KW-1185">Reference proteome</keyword>
<dbReference type="Proteomes" id="UP000011668">
    <property type="component" value="Unassembled WGS sequence"/>
</dbReference>
<protein>
    <submittedName>
        <fullName evidence="1">Uncharacterized protein</fullName>
    </submittedName>
</protein>
<dbReference type="HOGENOM" id="CLU_2672823_0_0_1"/>
<gene>
    <name evidence="1" type="ORF">AG1IA_03092</name>
</gene>
<dbReference type="EMBL" id="AFRT01000693">
    <property type="protein sequence ID" value="ELU42870.1"/>
    <property type="molecule type" value="Genomic_DNA"/>
</dbReference>
<name>L8WY05_THACA</name>
<dbReference type="AlphaFoldDB" id="L8WY05"/>